<dbReference type="STRING" id="9796.ENSECAP00000014074"/>
<protein>
    <submittedName>
        <fullName evidence="13">Transmembrane p24 trafficking protein 5</fullName>
    </submittedName>
</protein>
<organism evidence="13 14">
    <name type="scientific">Equus caballus</name>
    <name type="common">Horse</name>
    <dbReference type="NCBI Taxonomy" id="9796"/>
    <lineage>
        <taxon>Eukaryota</taxon>
        <taxon>Metazoa</taxon>
        <taxon>Chordata</taxon>
        <taxon>Craniata</taxon>
        <taxon>Vertebrata</taxon>
        <taxon>Euteleostomi</taxon>
        <taxon>Mammalia</taxon>
        <taxon>Eutheria</taxon>
        <taxon>Laurasiatheria</taxon>
        <taxon>Perissodactyla</taxon>
        <taxon>Equidae</taxon>
        <taxon>Equus</taxon>
    </lineage>
</organism>
<keyword evidence="6" id="KW-0732">Signal</keyword>
<evidence type="ECO:0000256" key="1">
    <source>
        <dbReference type="ARBA" id="ARBA00004115"/>
    </source>
</evidence>
<dbReference type="GO" id="GO:0033116">
    <property type="term" value="C:endoplasmic reticulum-Golgi intermediate compartment membrane"/>
    <property type="evidence" value="ECO:0007669"/>
    <property type="project" value="UniProtKB-SubCell"/>
</dbReference>
<dbReference type="GO" id="GO:0005789">
    <property type="term" value="C:endoplasmic reticulum membrane"/>
    <property type="evidence" value="ECO:0007669"/>
    <property type="project" value="UniProtKB-SubCell"/>
</dbReference>
<evidence type="ECO:0000256" key="5">
    <source>
        <dbReference type="ARBA" id="ARBA00022692"/>
    </source>
</evidence>
<dbReference type="PaxDb" id="9796-ENSECAP00000014074"/>
<evidence type="ECO:0000256" key="8">
    <source>
        <dbReference type="ARBA" id="ARBA00022989"/>
    </source>
</evidence>
<keyword evidence="5 11" id="KW-0812">Transmembrane</keyword>
<evidence type="ECO:0000313" key="14">
    <source>
        <dbReference type="Proteomes" id="UP000002281"/>
    </source>
</evidence>
<dbReference type="Proteomes" id="UP000002281">
    <property type="component" value="Chromosome 5"/>
</dbReference>
<evidence type="ECO:0000256" key="6">
    <source>
        <dbReference type="ARBA" id="ARBA00022729"/>
    </source>
</evidence>
<evidence type="ECO:0000256" key="2">
    <source>
        <dbReference type="ARBA" id="ARBA00004151"/>
    </source>
</evidence>
<dbReference type="InterPro" id="IPR036598">
    <property type="entry name" value="GOLD_dom_sf"/>
</dbReference>
<reference evidence="13 14" key="1">
    <citation type="journal article" date="2009" name="Science">
        <title>Genome sequence, comparative analysis, and population genetics of the domestic horse.</title>
        <authorList>
            <consortium name="Broad Institute Genome Sequencing Platform"/>
            <consortium name="Broad Institute Whole Genome Assembly Team"/>
            <person name="Wade C.M."/>
            <person name="Giulotto E."/>
            <person name="Sigurdsson S."/>
            <person name="Zoli M."/>
            <person name="Gnerre S."/>
            <person name="Imsland F."/>
            <person name="Lear T.L."/>
            <person name="Adelson D.L."/>
            <person name="Bailey E."/>
            <person name="Bellone R.R."/>
            <person name="Bloecker H."/>
            <person name="Distl O."/>
            <person name="Edgar R.C."/>
            <person name="Garber M."/>
            <person name="Leeb T."/>
            <person name="Mauceli E."/>
            <person name="MacLeod J.N."/>
            <person name="Penedo M.C.T."/>
            <person name="Raison J.M."/>
            <person name="Sharpe T."/>
            <person name="Vogel J."/>
            <person name="Andersson L."/>
            <person name="Antczak D.F."/>
            <person name="Biagi T."/>
            <person name="Binns M.M."/>
            <person name="Chowdhary B.P."/>
            <person name="Coleman S.J."/>
            <person name="Della Valle G."/>
            <person name="Fryc S."/>
            <person name="Guerin G."/>
            <person name="Hasegawa T."/>
            <person name="Hill E.W."/>
            <person name="Jurka J."/>
            <person name="Kiialainen A."/>
            <person name="Lindgren G."/>
            <person name="Liu J."/>
            <person name="Magnani E."/>
            <person name="Mickelson J.R."/>
            <person name="Murray J."/>
            <person name="Nergadze S.G."/>
            <person name="Onofrio R."/>
            <person name="Pedroni S."/>
            <person name="Piras M.F."/>
            <person name="Raudsepp T."/>
            <person name="Rocchi M."/>
            <person name="Roeed K.H."/>
            <person name="Ryder O.A."/>
            <person name="Searle S."/>
            <person name="Skow L."/>
            <person name="Swinburne J.E."/>
            <person name="Syvaenen A.C."/>
            <person name="Tozaki T."/>
            <person name="Valberg S.J."/>
            <person name="Vaudin M."/>
            <person name="White J.R."/>
            <person name="Zody M.C."/>
            <person name="Lander E.S."/>
            <person name="Lindblad-Toh K."/>
        </authorList>
    </citation>
    <scope>NUCLEOTIDE SEQUENCE [LARGE SCALE GENOMIC DNA]</scope>
    <source>
        <strain evidence="13 14">Thoroughbred</strain>
    </source>
</reference>
<dbReference type="Ensembl" id="ENSECAT00000017331.4">
    <property type="protein sequence ID" value="ENSECAP00000014074.2"/>
    <property type="gene ID" value="ENSECAG00000016426.4"/>
</dbReference>
<dbReference type="Pfam" id="PF01105">
    <property type="entry name" value="EMP24_GP25L"/>
    <property type="match status" value="1"/>
</dbReference>
<reference evidence="13" key="2">
    <citation type="submission" date="2025-08" db="UniProtKB">
        <authorList>
            <consortium name="Ensembl"/>
        </authorList>
    </citation>
    <scope>IDENTIFICATION</scope>
    <source>
        <strain evidence="13">Thoroughbred</strain>
    </source>
</reference>
<feature type="region of interest" description="Disordered" evidence="10">
    <location>
        <begin position="1"/>
        <end position="28"/>
    </location>
</feature>
<dbReference type="VGNC" id="VGNC:24170">
    <property type="gene designation" value="TMED5"/>
</dbReference>
<name>F6XCR3_HORSE</name>
<keyword evidence="7" id="KW-0256">Endoplasmic reticulum</keyword>
<feature type="transmembrane region" description="Helical" evidence="11">
    <location>
        <begin position="278"/>
        <end position="298"/>
    </location>
</feature>
<gene>
    <name evidence="13 15" type="primary">TMED5</name>
</gene>
<dbReference type="Bgee" id="ENSECAG00000016426">
    <property type="expression patterns" value="Expressed in liver and 23 other cell types or tissues"/>
</dbReference>
<evidence type="ECO:0000256" key="10">
    <source>
        <dbReference type="SAM" id="MobiDB-lite"/>
    </source>
</evidence>
<feature type="region of interest" description="Disordered" evidence="10">
    <location>
        <begin position="54"/>
        <end position="107"/>
    </location>
</feature>
<proteinExistence type="inferred from homology"/>
<dbReference type="GO" id="GO:0070971">
    <property type="term" value="C:endoplasmic reticulum exit site"/>
    <property type="evidence" value="ECO:0007669"/>
    <property type="project" value="Ensembl"/>
</dbReference>
<dbReference type="SMART" id="SM01190">
    <property type="entry name" value="EMP24_GP25L"/>
    <property type="match status" value="1"/>
</dbReference>
<feature type="domain" description="GOLD" evidence="12">
    <location>
        <begin position="112"/>
        <end position="207"/>
    </location>
</feature>
<sequence>LTPGRRRPRPRRLRNGTAGPALSPHPLEAGVSLLRERCPRHGRRLEFLQAPGFAANHEESREEKRSLGATHPTPFPARDRPGRDGRQDLAALPSAPPGRSAPSAAAGGGRLRALLRQRLHVHPSGRPEGVFLPAHAPEGLAGDRVPNGAGLDIDFHLASPEGRTLVFEQRKSDGVHTVETEVGDYMFCFDNTFSTISEKVIFFELILDNMGEQEEEQEDWKKYITGTDMLDMKLEDILESINSIKSRLSKSGHIQTLLRAFEARDRNIQESNFDRVNFWSMVNLVVMVVVSAIQVYMLKSLFEDKRKSRT</sequence>
<dbReference type="InterPro" id="IPR009038">
    <property type="entry name" value="GOLD_dom"/>
</dbReference>
<dbReference type="FunCoup" id="F6XCR3">
    <property type="interactions" value="1580"/>
</dbReference>
<evidence type="ECO:0000256" key="4">
    <source>
        <dbReference type="ARBA" id="ARBA00007104"/>
    </source>
</evidence>
<feature type="compositionally biased region" description="Basic and acidic residues" evidence="10">
    <location>
        <begin position="77"/>
        <end position="87"/>
    </location>
</feature>
<dbReference type="SUPFAM" id="SSF101576">
    <property type="entry name" value="Supernatant protein factor (SPF), C-terminal domain"/>
    <property type="match status" value="1"/>
</dbReference>
<evidence type="ECO:0000313" key="15">
    <source>
        <dbReference type="VGNC" id="VGNC:24170"/>
    </source>
</evidence>
<dbReference type="GeneTree" id="ENSGT00940000155468"/>
<dbReference type="AlphaFoldDB" id="F6XCR3"/>
<keyword evidence="14" id="KW-1185">Reference proteome</keyword>
<feature type="compositionally biased region" description="Basic residues" evidence="10">
    <location>
        <begin position="1"/>
        <end position="14"/>
    </location>
</feature>
<dbReference type="PANTHER" id="PTHR22811">
    <property type="entry name" value="TRANSMEMBRANE EMP24 DOMAIN-CONTAINING PROTEIN"/>
    <property type="match status" value="1"/>
</dbReference>
<dbReference type="GO" id="GO:0005801">
    <property type="term" value="C:cis-Golgi network"/>
    <property type="evidence" value="ECO:0007669"/>
    <property type="project" value="Ensembl"/>
</dbReference>
<dbReference type="InterPro" id="IPR015720">
    <property type="entry name" value="Emp24-like"/>
</dbReference>
<comment type="subcellular location">
    <subcellularLocation>
        <location evidence="1">Endoplasmic reticulum membrane</location>
        <topology evidence="1">Single-pass type I membrane protein</topology>
    </subcellularLocation>
    <subcellularLocation>
        <location evidence="2">Endoplasmic reticulum-Golgi intermediate compartment membrane</location>
        <topology evidence="2">Single-pass type I membrane protein</topology>
    </subcellularLocation>
    <subcellularLocation>
        <location evidence="3">Golgi apparatus</location>
        <location evidence="3">cis-Golgi network membrane</location>
        <topology evidence="3">Single-pass type I membrane protein</topology>
    </subcellularLocation>
</comment>
<feature type="compositionally biased region" description="Low complexity" evidence="10">
    <location>
        <begin position="90"/>
        <end position="107"/>
    </location>
</feature>
<evidence type="ECO:0000256" key="11">
    <source>
        <dbReference type="SAM" id="Phobius"/>
    </source>
</evidence>
<reference evidence="13" key="3">
    <citation type="submission" date="2025-09" db="UniProtKB">
        <authorList>
            <consortium name="Ensembl"/>
        </authorList>
    </citation>
    <scope>IDENTIFICATION</scope>
    <source>
        <strain evidence="13">Thoroughbred</strain>
    </source>
</reference>
<dbReference type="GO" id="GO:0005794">
    <property type="term" value="C:Golgi apparatus"/>
    <property type="evidence" value="ECO:0000318"/>
    <property type="project" value="GO_Central"/>
</dbReference>
<feature type="compositionally biased region" description="Basic and acidic residues" evidence="10">
    <location>
        <begin position="56"/>
        <end position="66"/>
    </location>
</feature>
<evidence type="ECO:0000256" key="3">
    <source>
        <dbReference type="ARBA" id="ARBA00004619"/>
    </source>
</evidence>
<dbReference type="InParanoid" id="F6XCR3"/>
<evidence type="ECO:0000256" key="7">
    <source>
        <dbReference type="ARBA" id="ARBA00022824"/>
    </source>
</evidence>
<dbReference type="PROSITE" id="PS50866">
    <property type="entry name" value="GOLD"/>
    <property type="match status" value="1"/>
</dbReference>
<accession>F6XCR3</accession>
<evidence type="ECO:0000256" key="9">
    <source>
        <dbReference type="ARBA" id="ARBA00023136"/>
    </source>
</evidence>
<evidence type="ECO:0000259" key="12">
    <source>
        <dbReference type="PROSITE" id="PS50866"/>
    </source>
</evidence>
<comment type="similarity">
    <text evidence="4">Belongs to the EMP24/GP25L family.</text>
</comment>
<dbReference type="GO" id="GO:0005783">
    <property type="term" value="C:endoplasmic reticulum"/>
    <property type="evidence" value="ECO:0000318"/>
    <property type="project" value="GO_Central"/>
</dbReference>
<dbReference type="GO" id="GO:0006888">
    <property type="term" value="P:endoplasmic reticulum to Golgi vesicle-mediated transport"/>
    <property type="evidence" value="ECO:0000318"/>
    <property type="project" value="GO_Central"/>
</dbReference>
<dbReference type="GO" id="GO:0030134">
    <property type="term" value="C:COPII-coated ER to Golgi transport vesicle"/>
    <property type="evidence" value="ECO:0000318"/>
    <property type="project" value="GO_Central"/>
</dbReference>
<keyword evidence="8 11" id="KW-1133">Transmembrane helix</keyword>
<keyword evidence="9 11" id="KW-0472">Membrane</keyword>
<evidence type="ECO:0000313" key="13">
    <source>
        <dbReference type="Ensembl" id="ENSECAP00000014074.2"/>
    </source>
</evidence>
<dbReference type="GO" id="GO:0005793">
    <property type="term" value="C:endoplasmic reticulum-Golgi intermediate compartment"/>
    <property type="evidence" value="ECO:0000318"/>
    <property type="project" value="GO_Central"/>
</dbReference>
<dbReference type="GO" id="GO:0090161">
    <property type="term" value="P:Golgi ribbon formation"/>
    <property type="evidence" value="ECO:0000318"/>
    <property type="project" value="GO_Central"/>
</dbReference>
<dbReference type="GO" id="GO:0006886">
    <property type="term" value="P:intracellular protein transport"/>
    <property type="evidence" value="ECO:0000318"/>
    <property type="project" value="GO_Central"/>
</dbReference>
<dbReference type="HOGENOM" id="CLU_066963_0_0_1"/>